<proteinExistence type="predicted"/>
<accession>A0A9D1GTG8</accession>
<evidence type="ECO:0000313" key="2">
    <source>
        <dbReference type="Proteomes" id="UP000824136"/>
    </source>
</evidence>
<sequence length="98" mass="10953">MPYADKSFETVFTGGSADFDPAFCHLEKKFEADFGSATVVKSAEQYTGPYEVTPKTEETILQTQNKLMTDNLTVKEIPFYRVSNPADGETVYIGREVI</sequence>
<organism evidence="1 2">
    <name type="scientific">Candidatus Faeciplasma pullistercoris</name>
    <dbReference type="NCBI Taxonomy" id="2840800"/>
    <lineage>
        <taxon>Bacteria</taxon>
        <taxon>Bacillati</taxon>
        <taxon>Bacillota</taxon>
        <taxon>Clostridia</taxon>
        <taxon>Eubacteriales</taxon>
        <taxon>Oscillospiraceae</taxon>
        <taxon>Oscillospiraceae incertae sedis</taxon>
        <taxon>Candidatus Faeciplasma</taxon>
    </lineage>
</organism>
<dbReference type="Proteomes" id="UP000824136">
    <property type="component" value="Unassembled WGS sequence"/>
</dbReference>
<protein>
    <submittedName>
        <fullName evidence="1">Uncharacterized protein</fullName>
    </submittedName>
</protein>
<comment type="caution">
    <text evidence="1">The sequence shown here is derived from an EMBL/GenBank/DDBJ whole genome shotgun (WGS) entry which is preliminary data.</text>
</comment>
<dbReference type="EMBL" id="DVLL01000012">
    <property type="protein sequence ID" value="HIT58617.1"/>
    <property type="molecule type" value="Genomic_DNA"/>
</dbReference>
<evidence type="ECO:0000313" key="1">
    <source>
        <dbReference type="EMBL" id="HIT58617.1"/>
    </source>
</evidence>
<gene>
    <name evidence="1" type="ORF">IAC39_02735</name>
</gene>
<reference evidence="1" key="1">
    <citation type="submission" date="2020-10" db="EMBL/GenBank/DDBJ databases">
        <authorList>
            <person name="Gilroy R."/>
        </authorList>
    </citation>
    <scope>NUCLEOTIDE SEQUENCE</scope>
    <source>
        <strain evidence="1">CHK33-4379</strain>
    </source>
</reference>
<reference evidence="1" key="2">
    <citation type="journal article" date="2021" name="PeerJ">
        <title>Extensive microbial diversity within the chicken gut microbiome revealed by metagenomics and culture.</title>
        <authorList>
            <person name="Gilroy R."/>
            <person name="Ravi A."/>
            <person name="Getino M."/>
            <person name="Pursley I."/>
            <person name="Horton D.L."/>
            <person name="Alikhan N.F."/>
            <person name="Baker D."/>
            <person name="Gharbi K."/>
            <person name="Hall N."/>
            <person name="Watson M."/>
            <person name="Adriaenssens E.M."/>
            <person name="Foster-Nyarko E."/>
            <person name="Jarju S."/>
            <person name="Secka A."/>
            <person name="Antonio M."/>
            <person name="Oren A."/>
            <person name="Chaudhuri R.R."/>
            <person name="La Ragione R."/>
            <person name="Hildebrand F."/>
            <person name="Pallen M.J."/>
        </authorList>
    </citation>
    <scope>NUCLEOTIDE SEQUENCE</scope>
    <source>
        <strain evidence="1">CHK33-4379</strain>
    </source>
</reference>
<name>A0A9D1GTG8_9FIRM</name>
<dbReference type="AlphaFoldDB" id="A0A9D1GTG8"/>